<organism evidence="2 3">
    <name type="scientific">Anaerobutyricum hallii</name>
    <dbReference type="NCBI Taxonomy" id="39488"/>
    <lineage>
        <taxon>Bacteria</taxon>
        <taxon>Bacillati</taxon>
        <taxon>Bacillota</taxon>
        <taxon>Clostridia</taxon>
        <taxon>Lachnospirales</taxon>
        <taxon>Lachnospiraceae</taxon>
        <taxon>Anaerobutyricum</taxon>
    </lineage>
</organism>
<proteinExistence type="predicted"/>
<dbReference type="Proteomes" id="UP000095390">
    <property type="component" value="Unassembled WGS sequence"/>
</dbReference>
<keyword evidence="1" id="KW-0812">Transmembrane</keyword>
<evidence type="ECO:0000313" key="2">
    <source>
        <dbReference type="EMBL" id="CUN16348.1"/>
    </source>
</evidence>
<protein>
    <submittedName>
        <fullName evidence="2">Uncharacterized protein</fullName>
    </submittedName>
</protein>
<feature type="transmembrane region" description="Helical" evidence="1">
    <location>
        <begin position="46"/>
        <end position="79"/>
    </location>
</feature>
<dbReference type="EMBL" id="CYYC01000041">
    <property type="protein sequence ID" value="CUN16348.1"/>
    <property type="molecule type" value="Genomic_DNA"/>
</dbReference>
<gene>
    <name evidence="2" type="ORF">ERS852578_02580</name>
</gene>
<dbReference type="AlphaFoldDB" id="A0A173URX7"/>
<keyword evidence="1" id="KW-1133">Transmembrane helix</keyword>
<evidence type="ECO:0000313" key="3">
    <source>
        <dbReference type="Proteomes" id="UP000095390"/>
    </source>
</evidence>
<keyword evidence="1" id="KW-0472">Membrane</keyword>
<name>A0A173URX7_9FIRM</name>
<feature type="transmembrane region" description="Helical" evidence="1">
    <location>
        <begin position="6"/>
        <end position="26"/>
    </location>
</feature>
<feature type="transmembrane region" description="Helical" evidence="1">
    <location>
        <begin position="201"/>
        <end position="218"/>
    </location>
</feature>
<reference evidence="2 3" key="1">
    <citation type="submission" date="2015-09" db="EMBL/GenBank/DDBJ databases">
        <authorList>
            <consortium name="Pathogen Informatics"/>
        </authorList>
    </citation>
    <scope>NUCLEOTIDE SEQUENCE [LARGE SCALE GENOMIC DNA]</scope>
    <source>
        <strain evidence="2 3">2789STDY5834966</strain>
    </source>
</reference>
<evidence type="ECO:0000256" key="1">
    <source>
        <dbReference type="SAM" id="Phobius"/>
    </source>
</evidence>
<accession>A0A173URX7</accession>
<sequence>MASWCFFSILFYCRIPVQVITIRYFFHWVFDRWYRRIRCSRWWGYLLIDIPCTLVIGFCCCNCCLIFNLNVCLCLFIVLHKVSMRPECLNRNFFCINMCFYNHFYSCSSIVPVKIFVIEQVRRCCIFQIISLVCGSRSKTACDIFIPCIKLNGINRQAGINVILDYNLGIFCGRRHVLFNFLRNGISECLIRIRKRIVQDIFLVLIGNCFLWVRVWVVRVTDRDF</sequence>